<dbReference type="Proteomes" id="UP000536711">
    <property type="component" value="Unassembled WGS sequence"/>
</dbReference>
<keyword evidence="2" id="KW-1185">Reference proteome</keyword>
<reference evidence="1 2" key="1">
    <citation type="submission" date="2020-01" db="EMBL/GenBank/DDBJ databases">
        <title>Identification and distribution of gene clusters putatively required for synthesis of sphingolipid metabolism inhibitors in phylogenetically diverse species of the filamentous fungus Fusarium.</title>
        <authorList>
            <person name="Kim H.-S."/>
            <person name="Busman M."/>
            <person name="Brown D.W."/>
            <person name="Divon H."/>
            <person name="Uhlig S."/>
            <person name="Proctor R.H."/>
        </authorList>
    </citation>
    <scope>NUCLEOTIDE SEQUENCE [LARGE SCALE GENOMIC DNA]</scope>
    <source>
        <strain evidence="1 2">NRRL 13308</strain>
    </source>
</reference>
<dbReference type="EMBL" id="JAADJF010000720">
    <property type="protein sequence ID" value="KAF4414772.1"/>
    <property type="molecule type" value="Genomic_DNA"/>
</dbReference>
<evidence type="ECO:0000313" key="1">
    <source>
        <dbReference type="EMBL" id="KAF4414772.1"/>
    </source>
</evidence>
<name>A0A8H4NA83_9HYPO</name>
<accession>A0A8H4NA83</accession>
<organism evidence="1 2">
    <name type="scientific">Fusarium acutatum</name>
    <dbReference type="NCBI Taxonomy" id="78861"/>
    <lineage>
        <taxon>Eukaryota</taxon>
        <taxon>Fungi</taxon>
        <taxon>Dikarya</taxon>
        <taxon>Ascomycota</taxon>
        <taxon>Pezizomycotina</taxon>
        <taxon>Sordariomycetes</taxon>
        <taxon>Hypocreomycetidae</taxon>
        <taxon>Hypocreales</taxon>
        <taxon>Nectriaceae</taxon>
        <taxon>Fusarium</taxon>
        <taxon>Fusarium fujikuroi species complex</taxon>
    </lineage>
</organism>
<evidence type="ECO:0000313" key="2">
    <source>
        <dbReference type="Proteomes" id="UP000536711"/>
    </source>
</evidence>
<proteinExistence type="predicted"/>
<dbReference type="OrthoDB" id="5100088at2759"/>
<dbReference type="AlphaFoldDB" id="A0A8H4NA83"/>
<protein>
    <submittedName>
        <fullName evidence="1">Uncharacterized protein</fullName>
    </submittedName>
</protein>
<comment type="caution">
    <text evidence="1">The sequence shown here is derived from an EMBL/GenBank/DDBJ whole genome shotgun (WGS) entry which is preliminary data.</text>
</comment>
<sequence>MDIPTVPAIAAPLPPPFDQVQSHLSAAIVSAVDQAMNNTLDVNLEKMRTQLANELTVAINVAVNKTLKNPLDEWEKDRKSMAWRLRNIEAAHQA</sequence>
<gene>
    <name evidence="1" type="ORF">FACUT_13980</name>
</gene>